<dbReference type="GO" id="GO:0002953">
    <property type="term" value="F:5'-deoxynucleotidase activity"/>
    <property type="evidence" value="ECO:0007669"/>
    <property type="project" value="UniProtKB-EC"/>
</dbReference>
<evidence type="ECO:0000256" key="1">
    <source>
        <dbReference type="ARBA" id="ARBA00001638"/>
    </source>
</evidence>
<dbReference type="Proteomes" id="UP000597886">
    <property type="component" value="Unassembled WGS sequence"/>
</dbReference>
<dbReference type="PANTHER" id="PTHR11845:SF13">
    <property type="entry name" value="5'-DEOXYNUCLEOTIDASE HDDC2"/>
    <property type="match status" value="1"/>
</dbReference>
<sequence length="387" mass="42929">MTDRLSAQIAFLKRADELKMVERANVLLDQSRPENSAEHSWHLALWALVMAPLAGPDVSIDRVIRMLLLHDLVEIVVGDHPIHLETDWNLVAKAEQAAAKELFGLLPKDQADAFHAVWREFEEDQTADARFAKVLDRCQPLFQVLCAPNPNPDHVDIARSNLEGGRAAYLEQVFPLAYEHAANLLAGADTQANAFTTRLAFLTEADQLKSVLRASRLMAGDRFENSAEHSWHIMLYAWVLAENAPTGISVDRVLQMLLLHDIVEIDAGDNPIHGQVDHAAQAAKEQAAAKRLFGLLPDTQCNTFTTLWHEFEAADSPDARFAKAVDRFQTPIANLETGGGSWVDYKVTYAQLEARVQPAIAAGSPGLWDWLQPQLAAHFQSAEAVHH</sequence>
<evidence type="ECO:0000256" key="2">
    <source>
        <dbReference type="ARBA" id="ARBA00001936"/>
    </source>
</evidence>
<reference evidence="9" key="1">
    <citation type="submission" date="2019-12" db="EMBL/GenBank/DDBJ databases">
        <title>Ruegeria JWLKs population differentiation of coral mucus and skeleton niches.</title>
        <authorList>
            <person name="Luo D."/>
        </authorList>
    </citation>
    <scope>NUCLEOTIDE SEQUENCE</scope>
    <source>
        <strain evidence="9">HKCCD6181</strain>
    </source>
</reference>
<dbReference type="InterPro" id="IPR006674">
    <property type="entry name" value="HD_domain"/>
</dbReference>
<proteinExistence type="predicted"/>
<protein>
    <recommendedName>
        <fullName evidence="5">5'-deoxynucleotidase</fullName>
        <ecNumber evidence="5">3.1.3.89</ecNumber>
    </recommendedName>
</protein>
<dbReference type="InterPro" id="IPR003607">
    <property type="entry name" value="HD/PDEase_dom"/>
</dbReference>
<dbReference type="SUPFAM" id="SSF109604">
    <property type="entry name" value="HD-domain/PDEase-like"/>
    <property type="match status" value="2"/>
</dbReference>
<evidence type="ECO:0000256" key="6">
    <source>
        <dbReference type="ARBA" id="ARBA00022723"/>
    </source>
</evidence>
<dbReference type="AlphaFoldDB" id="A0AA90YXY8"/>
<organism evidence="9 10">
    <name type="scientific">Ruegeria atlantica</name>
    <dbReference type="NCBI Taxonomy" id="81569"/>
    <lineage>
        <taxon>Bacteria</taxon>
        <taxon>Pseudomonadati</taxon>
        <taxon>Pseudomonadota</taxon>
        <taxon>Alphaproteobacteria</taxon>
        <taxon>Rhodobacterales</taxon>
        <taxon>Roseobacteraceae</taxon>
        <taxon>Ruegeria</taxon>
    </lineage>
</organism>
<comment type="catalytic activity">
    <reaction evidence="1">
        <text>a 2'-deoxyribonucleoside 5'-phosphate + H2O = a 2'-deoxyribonucleoside + phosphate</text>
        <dbReference type="Rhea" id="RHEA:36167"/>
        <dbReference type="ChEBI" id="CHEBI:15377"/>
        <dbReference type="ChEBI" id="CHEBI:18274"/>
        <dbReference type="ChEBI" id="CHEBI:43474"/>
        <dbReference type="ChEBI" id="CHEBI:65317"/>
        <dbReference type="EC" id="3.1.3.89"/>
    </reaction>
</comment>
<comment type="cofactor">
    <cofactor evidence="3">
        <name>Co(2+)</name>
        <dbReference type="ChEBI" id="CHEBI:48828"/>
    </cofactor>
</comment>
<feature type="domain" description="HD/PDEase" evidence="8">
    <location>
        <begin position="32"/>
        <end position="150"/>
    </location>
</feature>
<dbReference type="RefSeq" id="WP_171328355.1">
    <property type="nucleotide sequence ID" value="NZ_WVRA01000001.1"/>
</dbReference>
<dbReference type="EC" id="3.1.3.89" evidence="5"/>
<dbReference type="InterPro" id="IPR039356">
    <property type="entry name" value="YfbR/HDDC2"/>
</dbReference>
<name>A0AA90YXY8_9RHOB</name>
<evidence type="ECO:0000259" key="8">
    <source>
        <dbReference type="SMART" id="SM00471"/>
    </source>
</evidence>
<dbReference type="PANTHER" id="PTHR11845">
    <property type="entry name" value="5'-DEOXYNUCLEOTIDASE HDDC2"/>
    <property type="match status" value="1"/>
</dbReference>
<accession>A0AA90YXY8</accession>
<evidence type="ECO:0000256" key="4">
    <source>
        <dbReference type="ARBA" id="ARBA00011738"/>
    </source>
</evidence>
<evidence type="ECO:0000313" key="9">
    <source>
        <dbReference type="EMBL" id="NOE17089.1"/>
    </source>
</evidence>
<comment type="cofactor">
    <cofactor evidence="2">
        <name>Mn(2+)</name>
        <dbReference type="ChEBI" id="CHEBI:29035"/>
    </cofactor>
</comment>
<evidence type="ECO:0000256" key="7">
    <source>
        <dbReference type="ARBA" id="ARBA00022801"/>
    </source>
</evidence>
<dbReference type="GO" id="GO:0046872">
    <property type="term" value="F:metal ion binding"/>
    <property type="evidence" value="ECO:0007669"/>
    <property type="project" value="UniProtKB-KW"/>
</dbReference>
<comment type="caution">
    <text evidence="9">The sequence shown here is derived from an EMBL/GenBank/DDBJ whole genome shotgun (WGS) entry which is preliminary data.</text>
</comment>
<evidence type="ECO:0000256" key="5">
    <source>
        <dbReference type="ARBA" id="ARBA00012964"/>
    </source>
</evidence>
<gene>
    <name evidence="9" type="ORF">GS634_03010</name>
</gene>
<dbReference type="EMBL" id="WVRA01000001">
    <property type="protein sequence ID" value="NOE17089.1"/>
    <property type="molecule type" value="Genomic_DNA"/>
</dbReference>
<dbReference type="Pfam" id="PF13023">
    <property type="entry name" value="HD_3"/>
    <property type="match status" value="2"/>
</dbReference>
<dbReference type="GO" id="GO:0005737">
    <property type="term" value="C:cytoplasm"/>
    <property type="evidence" value="ECO:0007669"/>
    <property type="project" value="TreeGrafter"/>
</dbReference>
<comment type="subunit">
    <text evidence="4">Homodimer.</text>
</comment>
<keyword evidence="6" id="KW-0479">Metal-binding</keyword>
<dbReference type="Gene3D" id="1.10.3210.10">
    <property type="entry name" value="Hypothetical protein af1432"/>
    <property type="match status" value="2"/>
</dbReference>
<evidence type="ECO:0000313" key="10">
    <source>
        <dbReference type="Proteomes" id="UP000597886"/>
    </source>
</evidence>
<feature type="domain" description="HD/PDEase" evidence="8">
    <location>
        <begin position="222"/>
        <end position="340"/>
    </location>
</feature>
<dbReference type="SMART" id="SM00471">
    <property type="entry name" value="HDc"/>
    <property type="match status" value="2"/>
</dbReference>
<keyword evidence="7" id="KW-0378">Hydrolase</keyword>
<evidence type="ECO:0000256" key="3">
    <source>
        <dbReference type="ARBA" id="ARBA00001941"/>
    </source>
</evidence>